<gene>
    <name evidence="9" type="ORF">OXX778_LOCUS9230</name>
</gene>
<keyword evidence="2" id="KW-0963">Cytoplasm</keyword>
<evidence type="ECO:0000256" key="2">
    <source>
        <dbReference type="ARBA" id="ARBA00022490"/>
    </source>
</evidence>
<dbReference type="GO" id="GO:0030488">
    <property type="term" value="P:tRNA methylation"/>
    <property type="evidence" value="ECO:0007669"/>
    <property type="project" value="TreeGrafter"/>
</dbReference>
<dbReference type="PROSITE" id="PS50082">
    <property type="entry name" value="WD_REPEATS_2"/>
    <property type="match status" value="1"/>
</dbReference>
<dbReference type="PANTHER" id="PTHR14344">
    <property type="entry name" value="WD REPEAT PROTEIN"/>
    <property type="match status" value="1"/>
</dbReference>
<evidence type="ECO:0000256" key="6">
    <source>
        <dbReference type="ARBA" id="ARBA00038255"/>
    </source>
</evidence>
<evidence type="ECO:0000256" key="8">
    <source>
        <dbReference type="PROSITE-ProRule" id="PRU00221"/>
    </source>
</evidence>
<evidence type="ECO:0000256" key="7">
    <source>
        <dbReference type="ARBA" id="ARBA00040154"/>
    </source>
</evidence>
<dbReference type="InterPro" id="IPR015943">
    <property type="entry name" value="WD40/YVTN_repeat-like_dom_sf"/>
</dbReference>
<dbReference type="Proteomes" id="UP000663879">
    <property type="component" value="Unassembled WGS sequence"/>
</dbReference>
<evidence type="ECO:0000256" key="5">
    <source>
        <dbReference type="ARBA" id="ARBA00022737"/>
    </source>
</evidence>
<keyword evidence="5" id="KW-0677">Repeat</keyword>
<organism evidence="9 10">
    <name type="scientific">Brachionus calyciflorus</name>
    <dbReference type="NCBI Taxonomy" id="104777"/>
    <lineage>
        <taxon>Eukaryota</taxon>
        <taxon>Metazoa</taxon>
        <taxon>Spiralia</taxon>
        <taxon>Gnathifera</taxon>
        <taxon>Rotifera</taxon>
        <taxon>Eurotatoria</taxon>
        <taxon>Monogononta</taxon>
        <taxon>Pseudotrocha</taxon>
        <taxon>Ploima</taxon>
        <taxon>Brachionidae</taxon>
        <taxon>Brachionus</taxon>
    </lineage>
</organism>
<dbReference type="InterPro" id="IPR051973">
    <property type="entry name" value="tRNA_Anticodon_Mtase-Reg"/>
</dbReference>
<sequence length="964" mass="111973">MSGYFSPVFYKGPIISCEYIDEKKILISYGAYLSLIDECSFEEITKFIALKFRVIHKIVLNKKHPNKICVFGQKALNLITLNNDNTFSNILDKYLELDDWIFDIFWIDSNSNSYLIIVLAHNNCVIYNLNTEVLEKVVQCDQKCMLYSAKILDINSSENPDDLIIASGTIFNEVLLWSLKTGNIFLILKGHQGVIFNIEYSYKTNFLFSTSDDRSINVWKIDMNKQSSELYTRFYGHDARVWQCKPFSKNNIEYLCSIGEDLKCCLWNIDDKTLIYRFDAMRKGSKNIWSLAVNENKMQIVTGWGDGGLRKFELNHYLLQQEDTESFDKNQEISDLDLALENDKDFIRSLILINKRIICCTNLGYLFMIDSLNRSQKLLFKSILLSNFNIIAKNALDHNHWCLAIGTLKGFVYLLNLKFKETEEITIDCINCLGIEEDLKTNDQGSSKINLLTQGSSKIFSLIWLKYENRNFLLVCFSLLNGLIHLYELKNNQLELTSRLFLPVCKQRWLTAAAIININLNNDSDLLEYLHEEIFLIAGDKCGNLHLFKIQIDKSQSENSDSDDFEEEEKNNFKLVKPLESLSNVTKENASISSIYARNLGSSEDDDFLKYSIVCCCKDGFYRVFEFNSSYFTDYEEEEELNDENFSISDEIQKSKKSPQPTKTMLKLINKYQINSYIDLIEEFIFENDERKEFGILRKFSKDEVSENLETSLKLATCFYGDKFMLWNFQLNRCLFESKCGGANRSWDFEFVDKEDNDNLLFRFVYVKNKSISETRKILNKNEIERPISQSSNHLCQKFHGNTITTCKYLKSSKYLLTGAEDTQLIISKITNGNNSVNLIHEFHLQGHDSVVKCIDYYELNENEILLVSAGGKANIKIWKVFLNENSQHNDSINISRITNLYEFKRKLSQSKKNFNNSKNEKPWLYVDLKSNPDIRFMDVCMFRSDLNSDDAILCFACSDGCIR</sequence>
<dbReference type="GO" id="GO:0005737">
    <property type="term" value="C:cytoplasm"/>
    <property type="evidence" value="ECO:0007669"/>
    <property type="project" value="UniProtKB-SubCell"/>
</dbReference>
<evidence type="ECO:0000256" key="3">
    <source>
        <dbReference type="ARBA" id="ARBA00022574"/>
    </source>
</evidence>
<dbReference type="SUPFAM" id="SSF50978">
    <property type="entry name" value="WD40 repeat-like"/>
    <property type="match status" value="2"/>
</dbReference>
<comment type="subcellular location">
    <subcellularLocation>
        <location evidence="1">Cytoplasm</location>
    </subcellularLocation>
</comment>
<dbReference type="AlphaFoldDB" id="A0A813WLK5"/>
<dbReference type="OrthoDB" id="5594999at2759"/>
<reference evidence="9" key="1">
    <citation type="submission" date="2021-02" db="EMBL/GenBank/DDBJ databases">
        <authorList>
            <person name="Nowell W R."/>
        </authorList>
    </citation>
    <scope>NUCLEOTIDE SEQUENCE</scope>
    <source>
        <strain evidence="9">Ploen Becks lab</strain>
    </source>
</reference>
<feature type="repeat" description="WD" evidence="8">
    <location>
        <begin position="188"/>
        <end position="229"/>
    </location>
</feature>
<name>A0A813WLK5_9BILA</name>
<dbReference type="Pfam" id="PF00400">
    <property type="entry name" value="WD40"/>
    <property type="match status" value="1"/>
</dbReference>
<dbReference type="SMART" id="SM00320">
    <property type="entry name" value="WD40"/>
    <property type="match status" value="5"/>
</dbReference>
<keyword evidence="3 8" id="KW-0853">WD repeat</keyword>
<comment type="similarity">
    <text evidence="6">Belongs to the WD repeat WDR6 family.</text>
</comment>
<dbReference type="InterPro" id="IPR001680">
    <property type="entry name" value="WD40_rpt"/>
</dbReference>
<evidence type="ECO:0000313" key="10">
    <source>
        <dbReference type="Proteomes" id="UP000663879"/>
    </source>
</evidence>
<keyword evidence="4" id="KW-0819">tRNA processing</keyword>
<dbReference type="EMBL" id="CAJNOC010001346">
    <property type="protein sequence ID" value="CAF0856690.1"/>
    <property type="molecule type" value="Genomic_DNA"/>
</dbReference>
<evidence type="ECO:0000256" key="1">
    <source>
        <dbReference type="ARBA" id="ARBA00004496"/>
    </source>
</evidence>
<evidence type="ECO:0000313" key="9">
    <source>
        <dbReference type="EMBL" id="CAF0856690.1"/>
    </source>
</evidence>
<evidence type="ECO:0000256" key="4">
    <source>
        <dbReference type="ARBA" id="ARBA00022694"/>
    </source>
</evidence>
<dbReference type="InterPro" id="IPR036322">
    <property type="entry name" value="WD40_repeat_dom_sf"/>
</dbReference>
<dbReference type="Gene3D" id="2.130.10.10">
    <property type="entry name" value="YVTN repeat-like/Quinoprotein amine dehydrogenase"/>
    <property type="match status" value="3"/>
</dbReference>
<dbReference type="PANTHER" id="PTHR14344:SF3">
    <property type="entry name" value="WD REPEAT-CONTAINING PROTEIN 6"/>
    <property type="match status" value="1"/>
</dbReference>
<dbReference type="PROSITE" id="PS50294">
    <property type="entry name" value="WD_REPEATS_REGION"/>
    <property type="match status" value="1"/>
</dbReference>
<proteinExistence type="inferred from homology"/>
<keyword evidence="10" id="KW-1185">Reference proteome</keyword>
<accession>A0A813WLK5</accession>
<protein>
    <recommendedName>
        <fullName evidence="7">tRNA (34-2'-O)-methyltransferase regulator WDR6</fullName>
    </recommendedName>
</protein>
<comment type="caution">
    <text evidence="9">The sequence shown here is derived from an EMBL/GenBank/DDBJ whole genome shotgun (WGS) entry which is preliminary data.</text>
</comment>